<comment type="caution">
    <text evidence="2">The sequence shown here is derived from an EMBL/GenBank/DDBJ whole genome shotgun (WGS) entry which is preliminary data.</text>
</comment>
<evidence type="ECO:0000313" key="3">
    <source>
        <dbReference type="Proteomes" id="UP000077202"/>
    </source>
</evidence>
<sequence>MFEAYGVSALIAEGGGGGGGGHLRTLFDYDYAFLAQVVTTKEESGLKGDDSKERKQRVDGNSGKVREEEVGNQSRGGVVECAGARDWILSLLVCSYPVFRRLTPPHTHTLAHTQSERLRRRVGCEVRGARSEGSGLLYCTADC</sequence>
<reference evidence="2" key="1">
    <citation type="submission" date="2016-03" db="EMBL/GenBank/DDBJ databases">
        <title>Mechanisms controlling the formation of the plant cell surface in tip-growing cells are functionally conserved among land plants.</title>
        <authorList>
            <person name="Honkanen S."/>
            <person name="Jones V.A."/>
            <person name="Morieri G."/>
            <person name="Champion C."/>
            <person name="Hetherington A.J."/>
            <person name="Kelly S."/>
            <person name="Saint-Marcoux D."/>
            <person name="Proust H."/>
            <person name="Prescott H."/>
            <person name="Dolan L."/>
        </authorList>
    </citation>
    <scope>NUCLEOTIDE SEQUENCE [LARGE SCALE GENOMIC DNA]</scope>
    <source>
        <tissue evidence="2">Whole gametophyte</tissue>
    </source>
</reference>
<keyword evidence="3" id="KW-1185">Reference proteome</keyword>
<gene>
    <name evidence="2" type="ORF">AXG93_1783s1120</name>
</gene>
<protein>
    <submittedName>
        <fullName evidence="2">Uncharacterized protein</fullName>
    </submittedName>
</protein>
<dbReference type="AlphaFoldDB" id="A0A176VCX6"/>
<dbReference type="Proteomes" id="UP000077202">
    <property type="component" value="Unassembled WGS sequence"/>
</dbReference>
<name>A0A176VCX6_MARPO</name>
<accession>A0A176VCX6</accession>
<evidence type="ECO:0000256" key="1">
    <source>
        <dbReference type="SAM" id="MobiDB-lite"/>
    </source>
</evidence>
<organism evidence="2 3">
    <name type="scientific">Marchantia polymorpha subsp. ruderalis</name>
    <dbReference type="NCBI Taxonomy" id="1480154"/>
    <lineage>
        <taxon>Eukaryota</taxon>
        <taxon>Viridiplantae</taxon>
        <taxon>Streptophyta</taxon>
        <taxon>Embryophyta</taxon>
        <taxon>Marchantiophyta</taxon>
        <taxon>Marchantiopsida</taxon>
        <taxon>Marchantiidae</taxon>
        <taxon>Marchantiales</taxon>
        <taxon>Marchantiaceae</taxon>
        <taxon>Marchantia</taxon>
    </lineage>
</organism>
<feature type="compositionally biased region" description="Basic and acidic residues" evidence="1">
    <location>
        <begin position="41"/>
        <end position="69"/>
    </location>
</feature>
<feature type="region of interest" description="Disordered" evidence="1">
    <location>
        <begin position="41"/>
        <end position="73"/>
    </location>
</feature>
<proteinExistence type="predicted"/>
<dbReference type="EMBL" id="LVLJ01004075">
    <property type="protein sequence ID" value="OAE18383.1"/>
    <property type="molecule type" value="Genomic_DNA"/>
</dbReference>
<evidence type="ECO:0000313" key="2">
    <source>
        <dbReference type="EMBL" id="OAE18383.1"/>
    </source>
</evidence>